<feature type="domain" description="BPL/LPL catalytic" evidence="4">
    <location>
        <begin position="65"/>
        <end position="261"/>
    </location>
</feature>
<dbReference type="InterPro" id="IPR013196">
    <property type="entry name" value="HTH_11"/>
</dbReference>
<dbReference type="Proteomes" id="UP000826793">
    <property type="component" value="Unassembled WGS sequence"/>
</dbReference>
<dbReference type="AlphaFoldDB" id="A0A9D2MXH8"/>
<dbReference type="EC" id="6.3.4.15" evidence="3"/>
<keyword evidence="2 3" id="KW-0092">Biotin</keyword>
<sequence length="344" mass="37349">MSVSDQILDLLEGADAPLSGEEMAAKLGVTRNTVWKAVNRLKEAGYEIEAATNRGYRLVSERNALTPQGVRRLLAGPAERCAIQVQESVTSTNTVLKGLAEQGGAEGMVLLAQEQTQGKGRLGRTFFSPKGTGLYMSVLLRPRFSAEEALSITTAAAVAVAEAVDQVTGQHARIKWVNDVYLRGRKVCGILTEAAVDFESGGLQYAVLGMGINIREPEGGFSPELAQVAGALFPGEVPAGARTRLAAAILNRFFSYYQALPDRTFMKAYAKRSLLTGMEVTYTQGDRAGEGLVLGVDEEARLLLRLPDGREQAFSAGEVQIKKDFLDWLRREEEENSSETCRKE</sequence>
<comment type="caution">
    <text evidence="3">Lacks conserved residue(s) required for the propagation of feature annotation.</text>
</comment>
<evidence type="ECO:0000256" key="2">
    <source>
        <dbReference type="ARBA" id="ARBA00023267"/>
    </source>
</evidence>
<dbReference type="CDD" id="cd16442">
    <property type="entry name" value="BPL"/>
    <property type="match status" value="1"/>
</dbReference>
<name>A0A9D2MXH8_9FIRM</name>
<dbReference type="InterPro" id="IPR030855">
    <property type="entry name" value="Bifunct_BirA"/>
</dbReference>
<proteinExistence type="inferred from homology"/>
<dbReference type="InterPro" id="IPR004408">
    <property type="entry name" value="Biotin_CoA_COase_ligase"/>
</dbReference>
<dbReference type="InterPro" id="IPR011991">
    <property type="entry name" value="ArsR-like_HTH"/>
</dbReference>
<reference evidence="5" key="2">
    <citation type="submission" date="2021-04" db="EMBL/GenBank/DDBJ databases">
        <authorList>
            <person name="Gilroy R."/>
        </authorList>
    </citation>
    <scope>NUCLEOTIDE SEQUENCE</scope>
    <source>
        <strain evidence="5">CHK185-1770</strain>
    </source>
</reference>
<dbReference type="InterPro" id="IPR003142">
    <property type="entry name" value="BPL_C"/>
</dbReference>
<evidence type="ECO:0000313" key="6">
    <source>
        <dbReference type="Proteomes" id="UP000826793"/>
    </source>
</evidence>
<keyword evidence="1 3" id="KW-0436">Ligase</keyword>
<accession>A0A9D2MXH8</accession>
<dbReference type="Pfam" id="PF03099">
    <property type="entry name" value="BPL_LplA_LipB"/>
    <property type="match status" value="1"/>
</dbReference>
<dbReference type="GO" id="GO:0004077">
    <property type="term" value="F:biotin--[biotin carboxyl-carrier protein] ligase activity"/>
    <property type="evidence" value="ECO:0007669"/>
    <property type="project" value="UniProtKB-UniRule"/>
</dbReference>
<feature type="binding site" evidence="3">
    <location>
        <position position="115"/>
    </location>
    <ligand>
        <name>biotin</name>
        <dbReference type="ChEBI" id="CHEBI:57586"/>
    </ligand>
</feature>
<dbReference type="GO" id="GO:0003677">
    <property type="term" value="F:DNA binding"/>
    <property type="evidence" value="ECO:0007669"/>
    <property type="project" value="UniProtKB-UniRule"/>
</dbReference>
<keyword evidence="3" id="KW-0805">Transcription regulation</keyword>
<dbReference type="EMBL" id="DWXG01000066">
    <property type="protein sequence ID" value="HJB98542.1"/>
    <property type="molecule type" value="Genomic_DNA"/>
</dbReference>
<dbReference type="Pfam" id="PF02237">
    <property type="entry name" value="BPL_C"/>
    <property type="match status" value="1"/>
</dbReference>
<dbReference type="GO" id="GO:0005737">
    <property type="term" value="C:cytoplasm"/>
    <property type="evidence" value="ECO:0007669"/>
    <property type="project" value="TreeGrafter"/>
</dbReference>
<dbReference type="GO" id="GO:0005524">
    <property type="term" value="F:ATP binding"/>
    <property type="evidence" value="ECO:0007669"/>
    <property type="project" value="UniProtKB-UniRule"/>
</dbReference>
<keyword evidence="3" id="KW-0804">Transcription</keyword>
<comment type="caution">
    <text evidence="5">The sequence shown here is derived from an EMBL/GenBank/DDBJ whole genome shotgun (WGS) entry which is preliminary data.</text>
</comment>
<keyword evidence="3" id="KW-0238">DNA-binding</keyword>
<evidence type="ECO:0000256" key="3">
    <source>
        <dbReference type="HAMAP-Rule" id="MF_00978"/>
    </source>
</evidence>
<keyword evidence="3" id="KW-0547">Nucleotide-binding</keyword>
<feature type="binding site" evidence="3">
    <location>
        <position position="186"/>
    </location>
    <ligand>
        <name>biotin</name>
        <dbReference type="ChEBI" id="CHEBI:57586"/>
    </ligand>
</feature>
<dbReference type="PROSITE" id="PS51733">
    <property type="entry name" value="BPL_LPL_CATALYTIC"/>
    <property type="match status" value="1"/>
</dbReference>
<comment type="function">
    <text evidence="3">Acts both as a biotin--[acetyl-CoA-carboxylase] ligase and a repressor.</text>
</comment>
<comment type="similarity">
    <text evidence="3">Belongs to the biotin--protein ligase family.</text>
</comment>
<dbReference type="InterPro" id="IPR036388">
    <property type="entry name" value="WH-like_DNA-bd_sf"/>
</dbReference>
<dbReference type="InterPro" id="IPR045864">
    <property type="entry name" value="aa-tRNA-synth_II/BPL/LPL"/>
</dbReference>
<comment type="catalytic activity">
    <reaction evidence="3">
        <text>biotin + L-lysyl-[protein] + ATP = N(6)-biotinyl-L-lysyl-[protein] + AMP + diphosphate + H(+)</text>
        <dbReference type="Rhea" id="RHEA:11756"/>
        <dbReference type="Rhea" id="RHEA-COMP:9752"/>
        <dbReference type="Rhea" id="RHEA-COMP:10505"/>
        <dbReference type="ChEBI" id="CHEBI:15378"/>
        <dbReference type="ChEBI" id="CHEBI:29969"/>
        <dbReference type="ChEBI" id="CHEBI:30616"/>
        <dbReference type="ChEBI" id="CHEBI:33019"/>
        <dbReference type="ChEBI" id="CHEBI:57586"/>
        <dbReference type="ChEBI" id="CHEBI:83144"/>
        <dbReference type="ChEBI" id="CHEBI:456215"/>
        <dbReference type="EC" id="6.3.4.15"/>
    </reaction>
</comment>
<dbReference type="Gene3D" id="1.10.10.10">
    <property type="entry name" value="Winged helix-like DNA-binding domain superfamily/Winged helix DNA-binding domain"/>
    <property type="match status" value="1"/>
</dbReference>
<dbReference type="Pfam" id="PF08279">
    <property type="entry name" value="HTH_11"/>
    <property type="match status" value="1"/>
</dbReference>
<dbReference type="GO" id="GO:0006355">
    <property type="term" value="P:regulation of DNA-templated transcription"/>
    <property type="evidence" value="ECO:0007669"/>
    <property type="project" value="UniProtKB-UniRule"/>
</dbReference>
<protein>
    <recommendedName>
        <fullName evidence="3">Bifunctional ligase/repressor BirA</fullName>
    </recommendedName>
    <alternativeName>
        <fullName evidence="3">Biotin--[acetyl-CoA-carboxylase] ligase</fullName>
        <ecNumber evidence="3">6.3.4.15</ecNumber>
    </alternativeName>
    <alternativeName>
        <fullName evidence="3">Biotin--protein ligase</fullName>
    </alternativeName>
    <alternativeName>
        <fullName evidence="3">Biotin-[acetyl-CoA carboxylase] synthetase</fullName>
    </alternativeName>
</protein>
<dbReference type="PANTHER" id="PTHR12835">
    <property type="entry name" value="BIOTIN PROTEIN LIGASE"/>
    <property type="match status" value="1"/>
</dbReference>
<feature type="binding site" evidence="3">
    <location>
        <begin position="91"/>
        <end position="93"/>
    </location>
    <ligand>
        <name>biotin</name>
        <dbReference type="ChEBI" id="CHEBI:57586"/>
    </ligand>
</feature>
<organism evidence="5 6">
    <name type="scientific">Candidatus Acutalibacter pullicola</name>
    <dbReference type="NCBI Taxonomy" id="2838417"/>
    <lineage>
        <taxon>Bacteria</taxon>
        <taxon>Bacillati</taxon>
        <taxon>Bacillota</taxon>
        <taxon>Clostridia</taxon>
        <taxon>Eubacteriales</taxon>
        <taxon>Acutalibacteraceae</taxon>
        <taxon>Acutalibacter</taxon>
    </lineage>
</organism>
<dbReference type="Gene3D" id="2.30.30.100">
    <property type="match status" value="1"/>
</dbReference>
<evidence type="ECO:0000256" key="1">
    <source>
        <dbReference type="ARBA" id="ARBA00022598"/>
    </source>
</evidence>
<dbReference type="InterPro" id="IPR004143">
    <property type="entry name" value="BPL_LPL_catalytic"/>
</dbReference>
<evidence type="ECO:0000313" key="5">
    <source>
        <dbReference type="EMBL" id="HJB98542.1"/>
    </source>
</evidence>
<dbReference type="SUPFAM" id="SSF46785">
    <property type="entry name" value="Winged helix' DNA-binding domain"/>
    <property type="match status" value="1"/>
</dbReference>
<dbReference type="PANTHER" id="PTHR12835:SF5">
    <property type="entry name" value="BIOTIN--PROTEIN LIGASE"/>
    <property type="match status" value="1"/>
</dbReference>
<dbReference type="SUPFAM" id="SSF55681">
    <property type="entry name" value="Class II aaRS and biotin synthetases"/>
    <property type="match status" value="1"/>
</dbReference>
<evidence type="ECO:0000259" key="4">
    <source>
        <dbReference type="PROSITE" id="PS51733"/>
    </source>
</evidence>
<feature type="DNA-binding region" description="H-T-H motif" evidence="3">
    <location>
        <begin position="20"/>
        <end position="39"/>
    </location>
</feature>
<dbReference type="GO" id="GO:0016740">
    <property type="term" value="F:transferase activity"/>
    <property type="evidence" value="ECO:0007669"/>
    <property type="project" value="UniProtKB-ARBA"/>
</dbReference>
<dbReference type="CDD" id="cd00090">
    <property type="entry name" value="HTH_ARSR"/>
    <property type="match status" value="1"/>
</dbReference>
<keyword evidence="3" id="KW-0067">ATP-binding</keyword>
<dbReference type="GO" id="GO:0009249">
    <property type="term" value="P:protein lipoylation"/>
    <property type="evidence" value="ECO:0007669"/>
    <property type="project" value="UniProtKB-ARBA"/>
</dbReference>
<dbReference type="InterPro" id="IPR036390">
    <property type="entry name" value="WH_DNA-bd_sf"/>
</dbReference>
<keyword evidence="3" id="KW-0678">Repressor</keyword>
<dbReference type="HAMAP" id="MF_00978">
    <property type="entry name" value="Bifunct_BirA"/>
    <property type="match status" value="1"/>
</dbReference>
<reference evidence="5" key="1">
    <citation type="journal article" date="2021" name="PeerJ">
        <title>Extensive microbial diversity within the chicken gut microbiome revealed by metagenomics and culture.</title>
        <authorList>
            <person name="Gilroy R."/>
            <person name="Ravi A."/>
            <person name="Getino M."/>
            <person name="Pursley I."/>
            <person name="Horton D.L."/>
            <person name="Alikhan N.F."/>
            <person name="Baker D."/>
            <person name="Gharbi K."/>
            <person name="Hall N."/>
            <person name="Watson M."/>
            <person name="Adriaenssens E.M."/>
            <person name="Foster-Nyarko E."/>
            <person name="Jarju S."/>
            <person name="Secka A."/>
            <person name="Antonio M."/>
            <person name="Oren A."/>
            <person name="Chaudhuri R.R."/>
            <person name="La Ragione R."/>
            <person name="Hildebrand F."/>
            <person name="Pallen M.J."/>
        </authorList>
    </citation>
    <scope>NUCLEOTIDE SEQUENCE</scope>
    <source>
        <strain evidence="5">CHK185-1770</strain>
    </source>
</reference>
<dbReference type="NCBIfam" id="TIGR00121">
    <property type="entry name" value="birA_ligase"/>
    <property type="match status" value="1"/>
</dbReference>
<gene>
    <name evidence="3" type="primary">birA</name>
    <name evidence="5" type="ORF">H9710_08195</name>
</gene>
<dbReference type="Gene3D" id="3.30.930.10">
    <property type="entry name" value="Bira Bifunctional Protein, Domain 2"/>
    <property type="match status" value="1"/>
</dbReference>